<name>A0A081NBU7_9GAMM</name>
<evidence type="ECO:0000313" key="1">
    <source>
        <dbReference type="EMBL" id="KEQ15920.1"/>
    </source>
</evidence>
<sequence length="63" mass="7417">MSQKEPGLEQELLDELLKTWQENPNQRLTQLLVNVIAPREPCPGIFYVEDSRLIELLKKARRQ</sequence>
<proteinExistence type="predicted"/>
<reference evidence="1 2" key="1">
    <citation type="submission" date="2014-06" db="EMBL/GenBank/DDBJ databases">
        <title>Whole Genome Sequences of Three Symbiotic Endozoicomonas Bacteria.</title>
        <authorList>
            <person name="Neave M.J."/>
            <person name="Apprill A."/>
            <person name="Voolstra C.R."/>
        </authorList>
    </citation>
    <scope>NUCLEOTIDE SEQUENCE [LARGE SCALE GENOMIC DNA]</scope>
    <source>
        <strain evidence="1 2">LMG 24815</strain>
    </source>
</reference>
<comment type="caution">
    <text evidence="1">The sequence shown here is derived from an EMBL/GenBank/DDBJ whole genome shotgun (WGS) entry which is preliminary data.</text>
</comment>
<dbReference type="EMBL" id="JOKG01000001">
    <property type="protein sequence ID" value="KEQ15920.1"/>
    <property type="molecule type" value="Genomic_DNA"/>
</dbReference>
<dbReference type="RefSeq" id="WP_034873190.1">
    <property type="nucleotide sequence ID" value="NZ_JOKG01000001.1"/>
</dbReference>
<gene>
    <name evidence="1" type="ORF">GZ77_05310</name>
</gene>
<organism evidence="1 2">
    <name type="scientific">Endozoicomonas montiporae</name>
    <dbReference type="NCBI Taxonomy" id="1027273"/>
    <lineage>
        <taxon>Bacteria</taxon>
        <taxon>Pseudomonadati</taxon>
        <taxon>Pseudomonadota</taxon>
        <taxon>Gammaproteobacteria</taxon>
        <taxon>Oceanospirillales</taxon>
        <taxon>Endozoicomonadaceae</taxon>
        <taxon>Endozoicomonas</taxon>
    </lineage>
</organism>
<dbReference type="Proteomes" id="UP000028006">
    <property type="component" value="Unassembled WGS sequence"/>
</dbReference>
<keyword evidence="2" id="KW-1185">Reference proteome</keyword>
<dbReference type="AlphaFoldDB" id="A0A081NBU7"/>
<evidence type="ECO:0000313" key="2">
    <source>
        <dbReference type="Proteomes" id="UP000028006"/>
    </source>
</evidence>
<protein>
    <submittedName>
        <fullName evidence="1">Uncharacterized protein</fullName>
    </submittedName>
</protein>
<dbReference type="eggNOG" id="ENOG5033IAF">
    <property type="taxonomic scope" value="Bacteria"/>
</dbReference>
<accession>A0A081NBU7</accession>